<gene>
    <name evidence="2" type="ORF">MNBD_NITROSPINAE01-1445</name>
</gene>
<dbReference type="NCBIfam" id="TIGR02622">
    <property type="entry name" value="CDP_4_6_dhtase"/>
    <property type="match status" value="1"/>
</dbReference>
<dbReference type="EMBL" id="UOGC01000020">
    <property type="protein sequence ID" value="VAX15755.1"/>
    <property type="molecule type" value="Genomic_DNA"/>
</dbReference>
<dbReference type="Pfam" id="PF16363">
    <property type="entry name" value="GDP_Man_Dehyd"/>
    <property type="match status" value="1"/>
</dbReference>
<dbReference type="InterPro" id="IPR016040">
    <property type="entry name" value="NAD(P)-bd_dom"/>
</dbReference>
<organism evidence="2">
    <name type="scientific">hydrothermal vent metagenome</name>
    <dbReference type="NCBI Taxonomy" id="652676"/>
    <lineage>
        <taxon>unclassified sequences</taxon>
        <taxon>metagenomes</taxon>
        <taxon>ecological metagenomes</taxon>
    </lineage>
</organism>
<accession>A0A3B1CAR0</accession>
<dbReference type="CDD" id="cd05252">
    <property type="entry name" value="CDP_GD_SDR_e"/>
    <property type="match status" value="1"/>
</dbReference>
<dbReference type="Gene3D" id="3.40.50.720">
    <property type="entry name" value="NAD(P)-binding Rossmann-like Domain"/>
    <property type="match status" value="1"/>
</dbReference>
<evidence type="ECO:0000313" key="2">
    <source>
        <dbReference type="EMBL" id="VAX15755.1"/>
    </source>
</evidence>
<dbReference type="Gene3D" id="3.90.25.10">
    <property type="entry name" value="UDP-galactose 4-epimerase, domain 1"/>
    <property type="match status" value="1"/>
</dbReference>
<dbReference type="InterPro" id="IPR036291">
    <property type="entry name" value="NAD(P)-bd_dom_sf"/>
</dbReference>
<dbReference type="SUPFAM" id="SSF51735">
    <property type="entry name" value="NAD(P)-binding Rossmann-fold domains"/>
    <property type="match status" value="1"/>
</dbReference>
<sequence length="356" mass="39054">MKLEHTFWNNRSVFLTGHTGFKGAWLSLILQRLGAKVTGYALDFPAGKPLFTGAQIASGMNSVIGDILNQKQMGSVLAEAKPEIVIHMAAQSLVRESYRNPIESFHTNVMGTANLLESVRNAKGVRAVIVVTSDKCYENRHWEWGYRENDPLGASDPYSASKGCAELVTASYRSSFFNPESYNKHGVAIASARAGNVFGGGDFGKDRLIADCIQAFANKEPVRLRNPASTRPWQFVLNLLGGYLMLAEKLHRDGPAYGEGWNFGPEGDPITVQNVANQMASLFGGGATVEVDHGNHPHEAQALGLDSAKARLKLGWRPTIDFQSALEQTVAWYTSYIACKDVRKISIEQIETTLFE</sequence>
<dbReference type="GO" id="GO:0047733">
    <property type="term" value="F:CDP-glucose 4,6-dehydratase activity"/>
    <property type="evidence" value="ECO:0007669"/>
    <property type="project" value="UniProtKB-EC"/>
</dbReference>
<dbReference type="PANTHER" id="PTHR43000">
    <property type="entry name" value="DTDP-D-GLUCOSE 4,6-DEHYDRATASE-RELATED"/>
    <property type="match status" value="1"/>
</dbReference>
<proteinExistence type="predicted"/>
<reference evidence="2" key="1">
    <citation type="submission" date="2018-06" db="EMBL/GenBank/DDBJ databases">
        <authorList>
            <person name="Zhirakovskaya E."/>
        </authorList>
    </citation>
    <scope>NUCLEOTIDE SEQUENCE</scope>
</reference>
<dbReference type="AlphaFoldDB" id="A0A3B1CAR0"/>
<feature type="domain" description="NAD(P)-binding" evidence="1">
    <location>
        <begin position="15"/>
        <end position="328"/>
    </location>
</feature>
<dbReference type="InterPro" id="IPR013445">
    <property type="entry name" value="CDP_4_6_deHydtase"/>
</dbReference>
<name>A0A3B1CAR0_9ZZZZ</name>
<keyword evidence="2" id="KW-0456">Lyase</keyword>
<evidence type="ECO:0000259" key="1">
    <source>
        <dbReference type="Pfam" id="PF16363"/>
    </source>
</evidence>
<dbReference type="EC" id="4.2.1.45" evidence="2"/>
<protein>
    <submittedName>
        <fullName evidence="2">CDP-glucose 4,6-dehydratase</fullName>
        <ecNumber evidence="2">4.2.1.45</ecNumber>
    </submittedName>
</protein>